<reference evidence="1" key="1">
    <citation type="submission" date="2021-03" db="EMBL/GenBank/DDBJ databases">
        <title>Draft genome sequence of rust myrtle Austropuccinia psidii MF-1, a brazilian biotype.</title>
        <authorList>
            <person name="Quecine M.C."/>
            <person name="Pachon D.M.R."/>
            <person name="Bonatelli M.L."/>
            <person name="Correr F.H."/>
            <person name="Franceschini L.M."/>
            <person name="Leite T.F."/>
            <person name="Margarido G.R.A."/>
            <person name="Almeida C.A."/>
            <person name="Ferrarezi J.A."/>
            <person name="Labate C.A."/>
        </authorList>
    </citation>
    <scope>NUCLEOTIDE SEQUENCE</scope>
    <source>
        <strain evidence="1">MF-1</strain>
    </source>
</reference>
<sequence length="107" mass="12222">MPSGSSQRPPDQVKLTLPLSSRGRFPIPPCTPYSRMEEWCIYGIIYHCAPFFLSNPMVMLSGSNSMIPKSITNFEGGLFSSSVWKYMEAIRRPFHDPNHLALQELDW</sequence>
<evidence type="ECO:0000313" key="1">
    <source>
        <dbReference type="EMBL" id="MBW0472346.1"/>
    </source>
</evidence>
<evidence type="ECO:0000313" key="2">
    <source>
        <dbReference type="Proteomes" id="UP000765509"/>
    </source>
</evidence>
<accession>A0A9Q3GLY1</accession>
<gene>
    <name evidence="1" type="ORF">O181_012061</name>
</gene>
<comment type="caution">
    <text evidence="1">The sequence shown here is derived from an EMBL/GenBank/DDBJ whole genome shotgun (WGS) entry which is preliminary data.</text>
</comment>
<organism evidence="1 2">
    <name type="scientific">Austropuccinia psidii MF-1</name>
    <dbReference type="NCBI Taxonomy" id="1389203"/>
    <lineage>
        <taxon>Eukaryota</taxon>
        <taxon>Fungi</taxon>
        <taxon>Dikarya</taxon>
        <taxon>Basidiomycota</taxon>
        <taxon>Pucciniomycotina</taxon>
        <taxon>Pucciniomycetes</taxon>
        <taxon>Pucciniales</taxon>
        <taxon>Sphaerophragmiaceae</taxon>
        <taxon>Austropuccinia</taxon>
    </lineage>
</organism>
<dbReference type="EMBL" id="AVOT02003054">
    <property type="protein sequence ID" value="MBW0472346.1"/>
    <property type="molecule type" value="Genomic_DNA"/>
</dbReference>
<dbReference type="AlphaFoldDB" id="A0A9Q3GLY1"/>
<proteinExistence type="predicted"/>
<keyword evidence="2" id="KW-1185">Reference proteome</keyword>
<dbReference type="Proteomes" id="UP000765509">
    <property type="component" value="Unassembled WGS sequence"/>
</dbReference>
<name>A0A9Q3GLY1_9BASI</name>
<protein>
    <submittedName>
        <fullName evidence="1">Uncharacterized protein</fullName>
    </submittedName>
</protein>